<name>A0A2A4EM75_9BURK</name>
<evidence type="ECO:0000259" key="1">
    <source>
        <dbReference type="Pfam" id="PF25967"/>
    </source>
</evidence>
<evidence type="ECO:0000313" key="3">
    <source>
        <dbReference type="Proteomes" id="UP000217994"/>
    </source>
</evidence>
<dbReference type="Proteomes" id="UP000217994">
    <property type="component" value="Unassembled WGS sequence"/>
</dbReference>
<dbReference type="EMBL" id="MTZU01000137">
    <property type="protein sequence ID" value="PCE21508.1"/>
    <property type="molecule type" value="Genomic_DNA"/>
</dbReference>
<reference evidence="2 3" key="1">
    <citation type="submission" date="2017-01" db="EMBL/GenBank/DDBJ databases">
        <title>Whole-Genome Shotgun Sequencing of Two beta-Proteobacterial Species in Search of the Bulgecin Biosynthetic Cluster.</title>
        <authorList>
            <person name="Horsman M.E."/>
            <person name="Marous D.R."/>
            <person name="Li R."/>
            <person name="Oliver R.A."/>
            <person name="Byun B."/>
            <person name="Emrich S.J."/>
            <person name="Boggess B."/>
            <person name="Townsend C.A."/>
            <person name="Mobashery S."/>
        </authorList>
    </citation>
    <scope>NUCLEOTIDE SEQUENCE [LARGE SCALE GENOMIC DNA]</scope>
    <source>
        <strain evidence="2 3">ATCC 31433</strain>
    </source>
</reference>
<feature type="domain" description="Multidrug resistance protein MdtA-like C-terminal permuted SH3" evidence="1">
    <location>
        <begin position="62"/>
        <end position="120"/>
    </location>
</feature>
<comment type="caution">
    <text evidence="2">The sequence shown here is derived from an EMBL/GenBank/DDBJ whole genome shotgun (WGS) entry which is preliminary data.</text>
</comment>
<organism evidence="2 3">
    <name type="scientific">Burkholderia ubonensis subsp. mesacidophila</name>
    <dbReference type="NCBI Taxonomy" id="265293"/>
    <lineage>
        <taxon>Bacteria</taxon>
        <taxon>Pseudomonadati</taxon>
        <taxon>Pseudomonadota</taxon>
        <taxon>Betaproteobacteria</taxon>
        <taxon>Burkholderiales</taxon>
        <taxon>Burkholderiaceae</taxon>
        <taxon>Burkholderia</taxon>
        <taxon>Burkholderia cepacia complex</taxon>
    </lineage>
</organism>
<dbReference type="GO" id="GO:1990281">
    <property type="term" value="C:efflux pump complex"/>
    <property type="evidence" value="ECO:0007669"/>
    <property type="project" value="TreeGrafter"/>
</dbReference>
<dbReference type="GO" id="GO:0015562">
    <property type="term" value="F:efflux transmembrane transporter activity"/>
    <property type="evidence" value="ECO:0007669"/>
    <property type="project" value="TreeGrafter"/>
</dbReference>
<protein>
    <recommendedName>
        <fullName evidence="1">Multidrug resistance protein MdtA-like C-terminal permuted SH3 domain-containing protein</fullName>
    </recommendedName>
</protein>
<dbReference type="InterPro" id="IPR058627">
    <property type="entry name" value="MdtA-like_C"/>
</dbReference>
<feature type="non-terminal residue" evidence="2">
    <location>
        <position position="1"/>
    </location>
</feature>
<gene>
    <name evidence="2" type="ORF">BZL54_35770</name>
</gene>
<sequence length="157" mass="15663">PGQPAELARADGGAARGIVRQVSPVLDKATLAGIVYVDLPADAGLQAGGFVSGAIVTGRTQALTLPDSAGVARDGFHYAWTVDARHRVHAVKLVRGRAQGGRVEVLAGLRPDERVVASGAGLLDEGDVVTIVAHGAPIAASAPASAPVRVAGNGSAP</sequence>
<dbReference type="RefSeq" id="WP_408732637.1">
    <property type="nucleotide sequence ID" value="NZ_MTZU01000137.1"/>
</dbReference>
<dbReference type="Gene3D" id="2.40.420.20">
    <property type="match status" value="1"/>
</dbReference>
<dbReference type="PANTHER" id="PTHR30469">
    <property type="entry name" value="MULTIDRUG RESISTANCE PROTEIN MDTA"/>
    <property type="match status" value="1"/>
</dbReference>
<accession>A0A2A4EM75</accession>
<dbReference type="PANTHER" id="PTHR30469:SF15">
    <property type="entry name" value="HLYD FAMILY OF SECRETION PROTEINS"/>
    <property type="match status" value="1"/>
</dbReference>
<dbReference type="Pfam" id="PF25967">
    <property type="entry name" value="RND-MFP_C"/>
    <property type="match status" value="1"/>
</dbReference>
<dbReference type="AlphaFoldDB" id="A0A2A4EM75"/>
<evidence type="ECO:0000313" key="2">
    <source>
        <dbReference type="EMBL" id="PCE21508.1"/>
    </source>
</evidence>
<proteinExistence type="predicted"/>